<dbReference type="InterPro" id="IPR037914">
    <property type="entry name" value="SpoVT-AbrB_sf"/>
</dbReference>
<proteinExistence type="predicted"/>
<dbReference type="GO" id="GO:0003677">
    <property type="term" value="F:DNA binding"/>
    <property type="evidence" value="ECO:0007669"/>
    <property type="project" value="InterPro"/>
</dbReference>
<evidence type="ECO:0000313" key="2">
    <source>
        <dbReference type="EMBL" id="VEN72512.1"/>
    </source>
</evidence>
<feature type="domain" description="SpoVT-AbrB" evidence="1">
    <location>
        <begin position="5"/>
        <end position="49"/>
    </location>
</feature>
<evidence type="ECO:0000259" key="1">
    <source>
        <dbReference type="SMART" id="SM00966"/>
    </source>
</evidence>
<dbReference type="Pfam" id="PF04014">
    <property type="entry name" value="MazE_antitoxin"/>
    <property type="match status" value="1"/>
</dbReference>
<sequence>MTILTKIGNSRGVRIPKTIIDQARLDDRNLEFKVMDDGLLIRPVQKPRQGWKKQFDKAIQLQEPFDSDQEWLDAPLLGHEDWEW</sequence>
<dbReference type="SMART" id="SM00966">
    <property type="entry name" value="SpoVT_AbrB"/>
    <property type="match status" value="1"/>
</dbReference>
<dbReference type="Gene3D" id="2.10.260.10">
    <property type="match status" value="1"/>
</dbReference>
<gene>
    <name evidence="2" type="ORF">EPICR_10010</name>
</gene>
<dbReference type="InterPro" id="IPR007159">
    <property type="entry name" value="SpoVT-AbrB_dom"/>
</dbReference>
<organism evidence="2">
    <name type="scientific">uncultured Desulfobacteraceae bacterium</name>
    <dbReference type="NCBI Taxonomy" id="218296"/>
    <lineage>
        <taxon>Bacteria</taxon>
        <taxon>Pseudomonadati</taxon>
        <taxon>Thermodesulfobacteriota</taxon>
        <taxon>Desulfobacteria</taxon>
        <taxon>Desulfobacterales</taxon>
        <taxon>Desulfobacteraceae</taxon>
        <taxon>environmental samples</taxon>
    </lineage>
</organism>
<accession>A0A484HH81</accession>
<dbReference type="EMBL" id="CAACVI010000001">
    <property type="protein sequence ID" value="VEN72512.1"/>
    <property type="molecule type" value="Genomic_DNA"/>
</dbReference>
<name>A0A484HH81_9BACT</name>
<protein>
    <submittedName>
        <fullName evidence="2">AbrB family transcriptional regulator</fullName>
    </submittedName>
</protein>
<reference evidence="2" key="1">
    <citation type="submission" date="2019-01" db="EMBL/GenBank/DDBJ databases">
        <authorList>
            <consortium name="Genoscope - CEA"/>
            <person name="William W."/>
        </authorList>
    </citation>
    <scope>NUCLEOTIDE SEQUENCE</scope>
    <source>
        <strain evidence="2">CR-1</strain>
    </source>
</reference>
<dbReference type="AlphaFoldDB" id="A0A484HH81"/>
<dbReference type="SUPFAM" id="SSF89447">
    <property type="entry name" value="AbrB/MazE/MraZ-like"/>
    <property type="match status" value="1"/>
</dbReference>